<accession>A0A6J2X1W4</accession>
<evidence type="ECO:0000313" key="4">
    <source>
        <dbReference type="RefSeq" id="XP_030745178.1"/>
    </source>
</evidence>
<dbReference type="GeneID" id="115874224"/>
<dbReference type="AlphaFoldDB" id="A0A6J2X1W4"/>
<name>A0A6J2X1W4_SITOR</name>
<dbReference type="InterPro" id="IPR004875">
    <property type="entry name" value="DDE_SF_endonuclease_dom"/>
</dbReference>
<organism evidence="3 4">
    <name type="scientific">Sitophilus oryzae</name>
    <name type="common">Rice weevil</name>
    <name type="synonym">Curculio oryzae</name>
    <dbReference type="NCBI Taxonomy" id="7048"/>
    <lineage>
        <taxon>Eukaryota</taxon>
        <taxon>Metazoa</taxon>
        <taxon>Ecdysozoa</taxon>
        <taxon>Arthropoda</taxon>
        <taxon>Hexapoda</taxon>
        <taxon>Insecta</taxon>
        <taxon>Pterygota</taxon>
        <taxon>Neoptera</taxon>
        <taxon>Endopterygota</taxon>
        <taxon>Coleoptera</taxon>
        <taxon>Polyphaga</taxon>
        <taxon>Cucujiformia</taxon>
        <taxon>Curculionidae</taxon>
        <taxon>Dryophthorinae</taxon>
        <taxon>Sitophilus</taxon>
    </lineage>
</organism>
<dbReference type="OrthoDB" id="6778747at2759"/>
<dbReference type="InParanoid" id="A0A6J2X1W4"/>
<sequence>MDGHTTHTKNLEAITLARENGIIMMSLPAHTTDGMQPCDISFFKPLSSYYNQAADKWLRANHSQYITQFQVSRLLGEAYAIAASVGNAVSGFAKWPLDPNVFDDSEFVSLPSDNMDCINTLKDQIEPKTQAVAQEVSTSVNSRLESPSTSTLEESVEAECSTSSLQKFKSVSEISPMPVLRRKTRTVTSNGTALLTSTPYKENLEEQRKKVVRSKTIRSVFSSAKGTTKGKSSASAQKTRKRHRPLLRPQESSSESDNEDSLCIVCIYPFSQSIPGEEWIRCTSCKKWAHLKCTNGRNSIFYWCINCESDRSDSD</sequence>
<dbReference type="GO" id="GO:0003676">
    <property type="term" value="F:nucleic acid binding"/>
    <property type="evidence" value="ECO:0007669"/>
    <property type="project" value="InterPro"/>
</dbReference>
<keyword evidence="3" id="KW-1185">Reference proteome</keyword>
<proteinExistence type="predicted"/>
<feature type="region of interest" description="Disordered" evidence="1">
    <location>
        <begin position="223"/>
        <end position="257"/>
    </location>
</feature>
<dbReference type="InterPro" id="IPR013083">
    <property type="entry name" value="Znf_RING/FYVE/PHD"/>
</dbReference>
<evidence type="ECO:0000259" key="2">
    <source>
        <dbReference type="Pfam" id="PF03184"/>
    </source>
</evidence>
<dbReference type="KEGG" id="soy:115874224"/>
<reference evidence="4" key="1">
    <citation type="submission" date="2025-08" db="UniProtKB">
        <authorList>
            <consortium name="RefSeq"/>
        </authorList>
    </citation>
    <scope>IDENTIFICATION</scope>
    <source>
        <tissue evidence="4">Gonads</tissue>
    </source>
</reference>
<feature type="domain" description="DDE-1" evidence="2">
    <location>
        <begin position="1"/>
        <end position="64"/>
    </location>
</feature>
<evidence type="ECO:0000313" key="3">
    <source>
        <dbReference type="Proteomes" id="UP000504635"/>
    </source>
</evidence>
<gene>
    <name evidence="4" type="primary">LOC115874224</name>
</gene>
<evidence type="ECO:0000256" key="1">
    <source>
        <dbReference type="SAM" id="MobiDB-lite"/>
    </source>
</evidence>
<dbReference type="SUPFAM" id="SSF57903">
    <property type="entry name" value="FYVE/PHD zinc finger"/>
    <property type="match status" value="1"/>
</dbReference>
<dbReference type="Pfam" id="PF03184">
    <property type="entry name" value="DDE_1"/>
    <property type="match status" value="1"/>
</dbReference>
<dbReference type="InterPro" id="IPR011011">
    <property type="entry name" value="Znf_FYVE_PHD"/>
</dbReference>
<feature type="compositionally biased region" description="Low complexity" evidence="1">
    <location>
        <begin position="223"/>
        <end position="236"/>
    </location>
</feature>
<protein>
    <submittedName>
        <fullName evidence="4">Uncharacterized protein LOC115874224</fullName>
    </submittedName>
</protein>
<dbReference type="Gene3D" id="3.30.40.10">
    <property type="entry name" value="Zinc/RING finger domain, C3HC4 (zinc finger)"/>
    <property type="match status" value="1"/>
</dbReference>
<dbReference type="Proteomes" id="UP000504635">
    <property type="component" value="Unplaced"/>
</dbReference>
<dbReference type="RefSeq" id="XP_030745178.1">
    <property type="nucleotide sequence ID" value="XM_030889318.1"/>
</dbReference>